<sequence>MTSGEARPWEPDDALQRTERALRAAAEDDGREAEFVDADTAYVGSGLDKSFPATGKGDPYRFEITCDTDGAQELTLTLSRGEEEQAYGVECGDREADQYNIPPGRGFKARVDPVKAGTGVIAWRLTTIDPGDVAGCEDDIDACEG</sequence>
<organism evidence="1 2">
    <name type="scientific">Streptomyces venezuelae</name>
    <dbReference type="NCBI Taxonomy" id="54571"/>
    <lineage>
        <taxon>Bacteria</taxon>
        <taxon>Bacillati</taxon>
        <taxon>Actinomycetota</taxon>
        <taxon>Actinomycetes</taxon>
        <taxon>Kitasatosporales</taxon>
        <taxon>Streptomycetaceae</taxon>
        <taxon>Streptomyces</taxon>
    </lineage>
</organism>
<dbReference type="Proteomes" id="UP000324015">
    <property type="component" value="Chromosome"/>
</dbReference>
<protein>
    <submittedName>
        <fullName evidence="1">Uncharacterized protein</fullName>
    </submittedName>
</protein>
<name>A0A5P2CPK5_STRVZ</name>
<reference evidence="1 2" key="1">
    <citation type="submission" date="2018-05" db="EMBL/GenBank/DDBJ databases">
        <title>Streptomyces venezuelae.</title>
        <authorList>
            <person name="Kim W."/>
            <person name="Lee N."/>
            <person name="Cho B.-K."/>
        </authorList>
    </citation>
    <scope>NUCLEOTIDE SEQUENCE [LARGE SCALE GENOMIC DNA]</scope>
    <source>
        <strain evidence="1 2">ATCC 14585</strain>
    </source>
</reference>
<evidence type="ECO:0000313" key="1">
    <source>
        <dbReference type="EMBL" id="QES42749.1"/>
    </source>
</evidence>
<evidence type="ECO:0000313" key="2">
    <source>
        <dbReference type="Proteomes" id="UP000324015"/>
    </source>
</evidence>
<gene>
    <name evidence="1" type="ORF">DEJ49_18715</name>
</gene>
<dbReference type="EMBL" id="CP029191">
    <property type="protein sequence ID" value="QES42749.1"/>
    <property type="molecule type" value="Genomic_DNA"/>
</dbReference>
<proteinExistence type="predicted"/>
<dbReference type="AlphaFoldDB" id="A0A5P2CPK5"/>
<accession>A0A5P2CPK5</accession>